<reference evidence="2" key="1">
    <citation type="submission" date="2016-11" db="EMBL/GenBank/DDBJ databases">
        <authorList>
            <person name="Varghese N."/>
            <person name="Submissions S."/>
        </authorList>
    </citation>
    <scope>NUCLEOTIDE SEQUENCE [LARGE SCALE GENOMIC DNA]</scope>
    <source>
        <strain evidence="2">GAS401</strain>
    </source>
</reference>
<dbReference type="EMBL" id="LT670849">
    <property type="protein sequence ID" value="SHN66499.1"/>
    <property type="molecule type" value="Genomic_DNA"/>
</dbReference>
<protein>
    <submittedName>
        <fullName evidence="1">Uncharacterized protein</fullName>
    </submittedName>
</protein>
<proteinExistence type="predicted"/>
<gene>
    <name evidence="1" type="ORF">SAMN05444170_0961</name>
</gene>
<sequence>MARHSSRRHSQPKICANCPHPTGCANVGACLDDLNDAASRCPRPMTRSQANDFMAALRAGRTLKRIAGGEKRFGPPIARMYKFRTHCSLYPEWGAEAARLAKINAKAADALKSPKLYRILCINGHPLDAGRIYYSKDGYECRRCLKCDRIRNARAGTITPEAIANVTNALRNGRPIKQIIHGIARGGIRRNPSLVLANAAAFYRYRRMHPEFNRLVRVEIEKRISPSSNPVLEVPVGTFKYDWDPADQQMIKRMLPDNFPEKDAVINEVIISLLEGRLDRSQIATRIRWYISDYYRSFPTGIAKFGKGQLVSLDETLLEDGTTKRGDTVSRGLWD</sequence>
<dbReference type="RefSeq" id="WP_156898389.1">
    <property type="nucleotide sequence ID" value="NZ_LT670849.1"/>
</dbReference>
<keyword evidence="2" id="KW-1185">Reference proteome</keyword>
<accession>A0A1M7T712</accession>
<evidence type="ECO:0000313" key="1">
    <source>
        <dbReference type="EMBL" id="SHN66499.1"/>
    </source>
</evidence>
<dbReference type="Proteomes" id="UP000184096">
    <property type="component" value="Chromosome I"/>
</dbReference>
<organism evidence="1 2">
    <name type="scientific">Bradyrhizobium erythrophlei</name>
    <dbReference type="NCBI Taxonomy" id="1437360"/>
    <lineage>
        <taxon>Bacteria</taxon>
        <taxon>Pseudomonadati</taxon>
        <taxon>Pseudomonadota</taxon>
        <taxon>Alphaproteobacteria</taxon>
        <taxon>Hyphomicrobiales</taxon>
        <taxon>Nitrobacteraceae</taxon>
        <taxon>Bradyrhizobium</taxon>
    </lineage>
</organism>
<dbReference type="AlphaFoldDB" id="A0A1M7T712"/>
<dbReference type="OrthoDB" id="8224561at2"/>
<name>A0A1M7T712_9BRAD</name>
<evidence type="ECO:0000313" key="2">
    <source>
        <dbReference type="Proteomes" id="UP000184096"/>
    </source>
</evidence>